<feature type="compositionally biased region" description="Low complexity" evidence="1">
    <location>
        <begin position="283"/>
        <end position="298"/>
    </location>
</feature>
<dbReference type="Gene3D" id="3.40.30.10">
    <property type="entry name" value="Glutaredoxin"/>
    <property type="match status" value="1"/>
</dbReference>
<name>A0A8B7N5U8_HYAAZ</name>
<evidence type="ECO:0000256" key="1">
    <source>
        <dbReference type="SAM" id="MobiDB-lite"/>
    </source>
</evidence>
<keyword evidence="3" id="KW-1185">Reference proteome</keyword>
<gene>
    <name evidence="4" type="primary">LOC108666836</name>
</gene>
<dbReference type="OMA" id="IYHECSK"/>
<evidence type="ECO:0000259" key="2">
    <source>
        <dbReference type="PROSITE" id="PS50020"/>
    </source>
</evidence>
<feature type="compositionally biased region" description="Basic residues" evidence="1">
    <location>
        <begin position="222"/>
        <end position="232"/>
    </location>
</feature>
<dbReference type="KEGG" id="hazt:108666836"/>
<feature type="region of interest" description="Disordered" evidence="1">
    <location>
        <begin position="189"/>
        <end position="397"/>
    </location>
</feature>
<evidence type="ECO:0000313" key="4">
    <source>
        <dbReference type="RefSeq" id="XP_018009257.1"/>
    </source>
</evidence>
<feature type="compositionally biased region" description="Polar residues" evidence="1">
    <location>
        <begin position="357"/>
        <end position="367"/>
    </location>
</feature>
<feature type="compositionally biased region" description="Low complexity" evidence="1">
    <location>
        <begin position="203"/>
        <end position="213"/>
    </location>
</feature>
<organism evidence="3 4">
    <name type="scientific">Hyalella azteca</name>
    <name type="common">Amphipod</name>
    <dbReference type="NCBI Taxonomy" id="294128"/>
    <lineage>
        <taxon>Eukaryota</taxon>
        <taxon>Metazoa</taxon>
        <taxon>Ecdysozoa</taxon>
        <taxon>Arthropoda</taxon>
        <taxon>Crustacea</taxon>
        <taxon>Multicrustacea</taxon>
        <taxon>Malacostraca</taxon>
        <taxon>Eumalacostraca</taxon>
        <taxon>Peracarida</taxon>
        <taxon>Amphipoda</taxon>
        <taxon>Senticaudata</taxon>
        <taxon>Talitrida</taxon>
        <taxon>Talitroidea</taxon>
        <taxon>Hyalellidae</taxon>
        <taxon>Hyalella</taxon>
    </lineage>
</organism>
<dbReference type="Proteomes" id="UP000694843">
    <property type="component" value="Unplaced"/>
</dbReference>
<protein>
    <submittedName>
        <fullName evidence="4">Polyglutamine-binding protein 1-like</fullName>
    </submittedName>
</protein>
<dbReference type="CTD" id="10084"/>
<dbReference type="InterPro" id="IPR036020">
    <property type="entry name" value="WW_dom_sf"/>
</dbReference>
<feature type="domain" description="WW" evidence="2">
    <location>
        <begin position="128"/>
        <end position="162"/>
    </location>
</feature>
<dbReference type="RefSeq" id="XP_018009257.1">
    <property type="nucleotide sequence ID" value="XM_018153768.2"/>
</dbReference>
<accession>A0A8B7N5U8</accession>
<reference evidence="4" key="1">
    <citation type="submission" date="2025-08" db="UniProtKB">
        <authorList>
            <consortium name="RefSeq"/>
        </authorList>
    </citation>
    <scope>IDENTIFICATION</scope>
    <source>
        <tissue evidence="4">Whole organism</tissue>
    </source>
</reference>
<dbReference type="SUPFAM" id="SSF51045">
    <property type="entry name" value="WW domain"/>
    <property type="match status" value="1"/>
</dbReference>
<dbReference type="InterPro" id="IPR001202">
    <property type="entry name" value="WW_dom"/>
</dbReference>
<dbReference type="OrthoDB" id="42462at2759"/>
<dbReference type="GeneID" id="108666836"/>
<dbReference type="AlphaFoldDB" id="A0A8B7N5U8"/>
<proteinExistence type="predicted"/>
<sequence length="397" mass="43214">MPLPPALAAKLAKRGIIRNATLPTSKKDAQNNDGTEAQLGGGQTEEIIAESYDDGTAQHTNSEMLHTTAMLAPPNEQVIPPYMGYSLCPNKWNVYHDCTPGCVEIWGRTPKPLDPEYERKRLKMVNKYPLPANWMEVFDPGMRRYYYWNCDNEFVSWLPPGHPKCRVSRSAADLRRVLHTERAQRLAAEAQEKANMSDDSDNDSSSSSSGSSSDSDDEHSSPNKKKLKRKRSHSVEGSEEDSDDSDGSMSPSSRLTPPPPPPSSEPPPLPPMERPMPPPPARGPSSGRGTLTSSNEGPPSGPGSRKERPRRGGRVGGRPRPPPKDDLDPMDPASYGDCPRGSWSSGLPDRTEAKTGVDTTAGGQLYQQRPYPSPGTVLRVNATSTAGPVLPDAKDKE</sequence>
<feature type="compositionally biased region" description="Pro residues" evidence="1">
    <location>
        <begin position="256"/>
        <end position="282"/>
    </location>
</feature>
<feature type="compositionally biased region" description="Acidic residues" evidence="1">
    <location>
        <begin position="237"/>
        <end position="246"/>
    </location>
</feature>
<dbReference type="PROSITE" id="PS50020">
    <property type="entry name" value="WW_DOMAIN_2"/>
    <property type="match status" value="1"/>
</dbReference>
<evidence type="ECO:0000313" key="3">
    <source>
        <dbReference type="Proteomes" id="UP000694843"/>
    </source>
</evidence>
<feature type="region of interest" description="Disordered" evidence="1">
    <location>
        <begin position="22"/>
        <end position="41"/>
    </location>
</feature>